<organism evidence="1 2">
    <name type="scientific">Coniosporium uncinatum</name>
    <dbReference type="NCBI Taxonomy" id="93489"/>
    <lineage>
        <taxon>Eukaryota</taxon>
        <taxon>Fungi</taxon>
        <taxon>Dikarya</taxon>
        <taxon>Ascomycota</taxon>
        <taxon>Pezizomycotina</taxon>
        <taxon>Dothideomycetes</taxon>
        <taxon>Dothideomycetes incertae sedis</taxon>
        <taxon>Coniosporium</taxon>
    </lineage>
</organism>
<dbReference type="Proteomes" id="UP001186974">
    <property type="component" value="Unassembled WGS sequence"/>
</dbReference>
<comment type="caution">
    <text evidence="1">The sequence shown here is derived from an EMBL/GenBank/DDBJ whole genome shotgun (WGS) entry which is preliminary data.</text>
</comment>
<evidence type="ECO:0000313" key="1">
    <source>
        <dbReference type="EMBL" id="KAK3064308.1"/>
    </source>
</evidence>
<name>A0ACC3DAE0_9PEZI</name>
<evidence type="ECO:0000313" key="2">
    <source>
        <dbReference type="Proteomes" id="UP001186974"/>
    </source>
</evidence>
<dbReference type="EMBL" id="JAWDJW010006551">
    <property type="protein sequence ID" value="KAK3064308.1"/>
    <property type="molecule type" value="Genomic_DNA"/>
</dbReference>
<reference evidence="1" key="1">
    <citation type="submission" date="2024-09" db="EMBL/GenBank/DDBJ databases">
        <title>Black Yeasts Isolated from many extreme environments.</title>
        <authorList>
            <person name="Coleine C."/>
            <person name="Stajich J.E."/>
            <person name="Selbmann L."/>
        </authorList>
    </citation>
    <scope>NUCLEOTIDE SEQUENCE</scope>
    <source>
        <strain evidence="1">CCFEE 5737</strain>
    </source>
</reference>
<proteinExistence type="predicted"/>
<sequence length="181" mass="19859">MEGYDAPDAKTFVPLENNPEVMTALAHRLGLSQTLSFTDVYSLTDCDLISLVPRPCLALLFIAPEVPELIQMRVDEDVNQPSYTGAGADEPVIWFRQTIRHACGLIGLLHGIVNGEAAEHIRPNTDLHKLRDDLVPLQPVDRAKLLYDSDMLERAHAEAAQSGDTVAPDAMAYEDGHAFIA</sequence>
<keyword evidence="2" id="KW-1185">Reference proteome</keyword>
<accession>A0ACC3DAE0</accession>
<feature type="non-terminal residue" evidence="1">
    <location>
        <position position="181"/>
    </location>
</feature>
<gene>
    <name evidence="1" type="ORF">LTS18_008374</name>
</gene>
<protein>
    <submittedName>
        <fullName evidence="1">Uncharacterized protein</fullName>
    </submittedName>
</protein>